<dbReference type="Proteomes" id="UP000266778">
    <property type="component" value="Chromosome"/>
</dbReference>
<name>A0A7U5YBB0_AERCA</name>
<organism evidence="1 2">
    <name type="scientific">Aeromonas caviae</name>
    <name type="common">Aeromonas punctata</name>
    <dbReference type="NCBI Taxonomy" id="648"/>
    <lineage>
        <taxon>Bacteria</taxon>
        <taxon>Pseudomonadati</taxon>
        <taxon>Pseudomonadota</taxon>
        <taxon>Gammaproteobacteria</taxon>
        <taxon>Aeromonadales</taxon>
        <taxon>Aeromonadaceae</taxon>
        <taxon>Aeromonas</taxon>
    </lineage>
</organism>
<protein>
    <submittedName>
        <fullName evidence="1">Uncharacterized protein</fullName>
    </submittedName>
</protein>
<gene>
    <name evidence="1" type="ORF">C1C91_21195</name>
</gene>
<dbReference type="AlphaFoldDB" id="A0A7U5YBB0"/>
<accession>A0A7U5YBB0</accession>
<sequence length="61" mass="6603">MHTVSSKANWGAIVGSKRGELCERAHALMGKGAGMVKETFVFRNLCASSRHQGGEGIGWIW</sequence>
<reference evidence="1" key="1">
    <citation type="journal article" date="2019" name="J Environ">
        <title>Genetic characterization and potential molecular dissemination mechanism of tet (31) gene in Aeromonas caviae from an oxytetracycline wastewater treatment system.</title>
        <authorList>
            <person name="Shi Y."/>
            <person name="Tian Z."/>
            <person name="Leclercq S.O."/>
            <person name="Zhang H."/>
            <person name="Yang M."/>
            <person name="Zhang Y."/>
        </authorList>
    </citation>
    <scope>NUCLEOTIDE SEQUENCE</scope>
    <source>
        <strain evidence="1">T25-39</strain>
    </source>
</reference>
<dbReference type="EMBL" id="CP025706">
    <property type="protein sequence ID" value="AXB07126.1"/>
    <property type="molecule type" value="Genomic_DNA"/>
</dbReference>
<evidence type="ECO:0000313" key="1">
    <source>
        <dbReference type="EMBL" id="AXB07126.1"/>
    </source>
</evidence>
<evidence type="ECO:0000313" key="2">
    <source>
        <dbReference type="Proteomes" id="UP000266778"/>
    </source>
</evidence>
<proteinExistence type="predicted"/>